<feature type="transmembrane region" description="Helical" evidence="2">
    <location>
        <begin position="226"/>
        <end position="247"/>
    </location>
</feature>
<protein>
    <submittedName>
        <fullName evidence="5">Bla regulator protein BlaR1</fullName>
    </submittedName>
</protein>
<evidence type="ECO:0000259" key="4">
    <source>
        <dbReference type="Pfam" id="PF05569"/>
    </source>
</evidence>
<organism evidence="5 6">
    <name type="scientific">Mobilisporobacter senegalensis</name>
    <dbReference type="NCBI Taxonomy" id="1329262"/>
    <lineage>
        <taxon>Bacteria</taxon>
        <taxon>Bacillati</taxon>
        <taxon>Bacillota</taxon>
        <taxon>Clostridia</taxon>
        <taxon>Lachnospirales</taxon>
        <taxon>Lachnospiraceae</taxon>
        <taxon>Mobilisporobacter</taxon>
    </lineage>
</organism>
<comment type="similarity">
    <text evidence="1">Belongs to the peptidase M56 family.</text>
</comment>
<dbReference type="PANTHER" id="PTHR34978:SF3">
    <property type="entry name" value="SLR0241 PROTEIN"/>
    <property type="match status" value="1"/>
</dbReference>
<feature type="domain" description="Peptidase M56" evidence="4">
    <location>
        <begin position="9"/>
        <end position="308"/>
    </location>
</feature>
<proteinExistence type="inferred from homology"/>
<feature type="domain" description="Penicillin-binding protein transpeptidase" evidence="3">
    <location>
        <begin position="390"/>
        <end position="588"/>
    </location>
</feature>
<dbReference type="PANTHER" id="PTHR34978">
    <property type="entry name" value="POSSIBLE SENSOR-TRANSDUCER PROTEIN BLAR"/>
    <property type="match status" value="1"/>
</dbReference>
<dbReference type="Proteomes" id="UP000273083">
    <property type="component" value="Unassembled WGS sequence"/>
</dbReference>
<dbReference type="InterPro" id="IPR001460">
    <property type="entry name" value="PCN-bd_Tpept"/>
</dbReference>
<reference evidence="5 6" key="1">
    <citation type="submission" date="2018-11" db="EMBL/GenBank/DDBJ databases">
        <title>Genomic Encyclopedia of Type Strains, Phase IV (KMG-IV): sequencing the most valuable type-strain genomes for metagenomic binning, comparative biology and taxonomic classification.</title>
        <authorList>
            <person name="Goeker M."/>
        </authorList>
    </citation>
    <scope>NUCLEOTIDE SEQUENCE [LARGE SCALE GENOMIC DNA]</scope>
    <source>
        <strain evidence="5 6">DSM 26537</strain>
    </source>
</reference>
<dbReference type="EMBL" id="RJVG01000012">
    <property type="protein sequence ID" value="ROR23922.1"/>
    <property type="molecule type" value="Genomic_DNA"/>
</dbReference>
<dbReference type="AlphaFoldDB" id="A0A3N1XFY1"/>
<evidence type="ECO:0000256" key="2">
    <source>
        <dbReference type="SAM" id="Phobius"/>
    </source>
</evidence>
<dbReference type="InterPro" id="IPR012338">
    <property type="entry name" value="Beta-lactam/transpept-like"/>
</dbReference>
<dbReference type="InterPro" id="IPR008756">
    <property type="entry name" value="Peptidase_M56"/>
</dbReference>
<dbReference type="GO" id="GO:0008658">
    <property type="term" value="F:penicillin binding"/>
    <property type="evidence" value="ECO:0007669"/>
    <property type="project" value="InterPro"/>
</dbReference>
<feature type="transmembrane region" description="Helical" evidence="2">
    <location>
        <begin position="113"/>
        <end position="135"/>
    </location>
</feature>
<dbReference type="SUPFAM" id="SSF56601">
    <property type="entry name" value="beta-lactamase/transpeptidase-like"/>
    <property type="match status" value="1"/>
</dbReference>
<feature type="transmembrane region" description="Helical" evidence="2">
    <location>
        <begin position="324"/>
        <end position="346"/>
    </location>
</feature>
<dbReference type="NCBIfam" id="NF000326">
    <property type="entry name" value="blaR1_generic"/>
    <property type="match status" value="1"/>
</dbReference>
<feature type="transmembrane region" description="Helical" evidence="2">
    <location>
        <begin position="6"/>
        <end position="26"/>
    </location>
</feature>
<dbReference type="Pfam" id="PF05569">
    <property type="entry name" value="Peptidase_M56"/>
    <property type="match status" value="1"/>
</dbReference>
<accession>A0A3N1XFY1</accession>
<evidence type="ECO:0000313" key="6">
    <source>
        <dbReference type="Proteomes" id="UP000273083"/>
    </source>
</evidence>
<keyword evidence="2" id="KW-1133">Transmembrane helix</keyword>
<sequence>MIHTFGISFLLSNLVISILIAAILLIKRIFKKHISIRMQYNIWFLTLSMLIIPFLPVNTLGFQNLQNWMIGLHNVRMSNQNGVTQTLNNGKQLLSGNWLQDFSISINSKTPSYINVFLISIWTIGIIVMTTITIYNNHKIKQLKTSSLPVQNKKIRLLCKICVKDIGLKNELPILTSAYLNTPVTMGHFKPCIILPMYLISEFKLKEIRYILLHELQHYKHRDIQVNLWMCLTQIIYWFNPVIWYVIKEMRNDCELACDSSVLSMLDKEYHSEYGHTLLNFAQKLSYLSSVSGMGGPKKQIKKRIINIVSFQGESQWLKLKSTLIFILIGITILGFTPILSTHGFNDSIYKTSNIRTTTEDLSDYFKDYNGSFVLYEPNKDYCFIYNETDAMKRVSPDSTYKIYSALFGLEANSISPHSSLIMWDKIIYPYDTWNQDHSLNTAMKNSVNWYFQALDQRTGLQTLKHYYQKIEYGNQSLSGGISNYWMESSLKISPMEQVELLSKFYYNTFQFEDKNIQTVKDAMLLSSSNEANLYGKTGTGSVDGKNVNGWFVGFIEVKDNTYFFATHIQNNDKSNGSNAASITLSILKDKNIYSSE</sequence>
<evidence type="ECO:0000259" key="3">
    <source>
        <dbReference type="Pfam" id="PF00905"/>
    </source>
</evidence>
<dbReference type="InterPro" id="IPR052173">
    <property type="entry name" value="Beta-lactam_resp_regulator"/>
</dbReference>
<comment type="caution">
    <text evidence="5">The sequence shown here is derived from an EMBL/GenBank/DDBJ whole genome shotgun (WGS) entry which is preliminary data.</text>
</comment>
<dbReference type="OrthoDB" id="9762883at2"/>
<name>A0A3N1XFY1_9FIRM</name>
<keyword evidence="6" id="KW-1185">Reference proteome</keyword>
<feature type="transmembrane region" description="Helical" evidence="2">
    <location>
        <begin position="38"/>
        <end position="57"/>
    </location>
</feature>
<dbReference type="Gene3D" id="3.40.710.10">
    <property type="entry name" value="DD-peptidase/beta-lactamase superfamily"/>
    <property type="match status" value="1"/>
</dbReference>
<dbReference type="Pfam" id="PF00905">
    <property type="entry name" value="Transpeptidase"/>
    <property type="match status" value="1"/>
</dbReference>
<keyword evidence="2" id="KW-0472">Membrane</keyword>
<gene>
    <name evidence="5" type="ORF">EDD66_11253</name>
</gene>
<dbReference type="CDD" id="cd07341">
    <property type="entry name" value="M56_BlaR1_MecR1_like"/>
    <property type="match status" value="1"/>
</dbReference>
<dbReference type="RefSeq" id="WP_123610539.1">
    <property type="nucleotide sequence ID" value="NZ_RJVG01000012.1"/>
</dbReference>
<evidence type="ECO:0000256" key="1">
    <source>
        <dbReference type="ARBA" id="ARBA00011075"/>
    </source>
</evidence>
<evidence type="ECO:0000313" key="5">
    <source>
        <dbReference type="EMBL" id="ROR23922.1"/>
    </source>
</evidence>
<keyword evidence="2" id="KW-0812">Transmembrane</keyword>